<organism evidence="2 3">
    <name type="scientific">Hortaea werneckii</name>
    <name type="common">Black yeast</name>
    <name type="synonym">Cladosporium werneckii</name>
    <dbReference type="NCBI Taxonomy" id="91943"/>
    <lineage>
        <taxon>Eukaryota</taxon>
        <taxon>Fungi</taxon>
        <taxon>Dikarya</taxon>
        <taxon>Ascomycota</taxon>
        <taxon>Pezizomycotina</taxon>
        <taxon>Dothideomycetes</taxon>
        <taxon>Dothideomycetidae</taxon>
        <taxon>Mycosphaerellales</taxon>
        <taxon>Teratosphaeriaceae</taxon>
        <taxon>Hortaea</taxon>
    </lineage>
</organism>
<dbReference type="Proteomes" id="UP000269276">
    <property type="component" value="Unassembled WGS sequence"/>
</dbReference>
<comment type="subcellular location">
    <subcellularLocation>
        <location evidence="1">Nucleus</location>
    </subcellularLocation>
</comment>
<comment type="subunit">
    <text evidence="1">Component of the 7-subunit TFIIH core complex.</text>
</comment>
<name>A0A3M7EDL4_HORWE</name>
<keyword evidence="1" id="KW-0227">DNA damage</keyword>
<keyword evidence="1" id="KW-0234">DNA repair</keyword>
<dbReference type="GO" id="GO:0000439">
    <property type="term" value="C:transcription factor TFIIH core complex"/>
    <property type="evidence" value="ECO:0007669"/>
    <property type="project" value="UniProtKB-UniRule"/>
</dbReference>
<evidence type="ECO:0000313" key="3">
    <source>
        <dbReference type="Proteomes" id="UP000269276"/>
    </source>
</evidence>
<dbReference type="Pfam" id="PF06331">
    <property type="entry name" value="Tfb5"/>
    <property type="match status" value="1"/>
</dbReference>
<evidence type="ECO:0000256" key="1">
    <source>
        <dbReference type="RuleBase" id="RU368032"/>
    </source>
</evidence>
<keyword evidence="1" id="KW-0539">Nucleus</keyword>
<proteinExistence type="inferred from homology"/>
<dbReference type="VEuPathDB" id="FungiDB:BTJ68_13180"/>
<dbReference type="GO" id="GO:0006367">
    <property type="term" value="P:transcription initiation at RNA polymerase II promoter"/>
    <property type="evidence" value="ECO:0007669"/>
    <property type="project" value="UniProtKB-UniRule"/>
</dbReference>
<sequence>MHFVQVPLVTTEYLISALGVLIECDPSIKAIIMKIDREQQHRIVMEEIDDEHVLIQNDKHDELKELLKNALKDTVREAEDSSESD</sequence>
<dbReference type="GO" id="GO:0006289">
    <property type="term" value="P:nucleotide-excision repair"/>
    <property type="evidence" value="ECO:0007669"/>
    <property type="project" value="InterPro"/>
</dbReference>
<dbReference type="AlphaFoldDB" id="A0A3M7EDL4"/>
<dbReference type="SUPFAM" id="SSF142897">
    <property type="entry name" value="TFB5-like"/>
    <property type="match status" value="1"/>
</dbReference>
<accession>A0A3M7EDL4</accession>
<reference evidence="2 3" key="1">
    <citation type="journal article" date="2018" name="BMC Genomics">
        <title>Genomic evidence for intraspecific hybridization in a clonal and extremely halotolerant yeast.</title>
        <authorList>
            <person name="Gostincar C."/>
            <person name="Stajich J.E."/>
            <person name="Zupancic J."/>
            <person name="Zalar P."/>
            <person name="Gunde-Cimerman N."/>
        </authorList>
    </citation>
    <scope>NUCLEOTIDE SEQUENCE [LARGE SCALE GENOMIC DNA]</scope>
    <source>
        <strain evidence="2 3">EXF-2682</strain>
    </source>
</reference>
<comment type="similarity">
    <text evidence="1">Belongs to the TFB5 family.</text>
</comment>
<dbReference type="Gene3D" id="3.30.70.1220">
    <property type="entry name" value="TFB5-like"/>
    <property type="match status" value="1"/>
</dbReference>
<dbReference type="EMBL" id="QWIP01000070">
    <property type="protein sequence ID" value="RMY74692.1"/>
    <property type="molecule type" value="Genomic_DNA"/>
</dbReference>
<dbReference type="InterPro" id="IPR035935">
    <property type="entry name" value="TFB5-like_sf"/>
</dbReference>
<dbReference type="SMART" id="SM01395">
    <property type="entry name" value="Tbf5"/>
    <property type="match status" value="1"/>
</dbReference>
<evidence type="ECO:0000313" key="2">
    <source>
        <dbReference type="EMBL" id="RMY74692.1"/>
    </source>
</evidence>
<keyword evidence="1" id="KW-0804">Transcription</keyword>
<keyword evidence="1" id="KW-0805">Transcription regulation</keyword>
<comment type="function">
    <text evidence="1">In NER, TFIIH acts by opening DNA around the lesion to allow the excision of the damaged oligonucleotide and its replacement by a new DNA fragment. In transcription, TFIIH has an essential role in transcription initiation. When the pre-initiation complex (PIC) has been established, TFIIH is required for promoter opening and promoter escape.</text>
</comment>
<dbReference type="OrthoDB" id="354at2759"/>
<dbReference type="InterPro" id="IPR009400">
    <property type="entry name" value="TFIIH_TTDA/Tfb5"/>
</dbReference>
<gene>
    <name evidence="2" type="ORF">D0863_03052</name>
</gene>
<protein>
    <recommendedName>
        <fullName evidence="1">General transcription and DNA repair factor IIH subunit TFB5</fullName>
    </recommendedName>
</protein>
<comment type="caution">
    <text evidence="2">The sequence shown here is derived from an EMBL/GenBank/DDBJ whole genome shotgun (WGS) entry which is preliminary data.</text>
</comment>